<accession>A0A914X478</accession>
<organism evidence="1 2">
    <name type="scientific">Plectus sambesii</name>
    <dbReference type="NCBI Taxonomy" id="2011161"/>
    <lineage>
        <taxon>Eukaryota</taxon>
        <taxon>Metazoa</taxon>
        <taxon>Ecdysozoa</taxon>
        <taxon>Nematoda</taxon>
        <taxon>Chromadorea</taxon>
        <taxon>Plectida</taxon>
        <taxon>Plectina</taxon>
        <taxon>Plectoidea</taxon>
        <taxon>Plectidae</taxon>
        <taxon>Plectus</taxon>
    </lineage>
</organism>
<dbReference type="WBParaSite" id="PSAMB.scaffold6351size9659.g28350.t1">
    <property type="protein sequence ID" value="PSAMB.scaffold6351size9659.g28350.t1"/>
    <property type="gene ID" value="PSAMB.scaffold6351size9659.g28350"/>
</dbReference>
<keyword evidence="1" id="KW-1185">Reference proteome</keyword>
<evidence type="ECO:0000313" key="2">
    <source>
        <dbReference type="WBParaSite" id="PSAMB.scaffold6351size9659.g28350.t1"/>
    </source>
</evidence>
<evidence type="ECO:0000313" key="1">
    <source>
        <dbReference type="Proteomes" id="UP000887566"/>
    </source>
</evidence>
<proteinExistence type="predicted"/>
<dbReference type="AlphaFoldDB" id="A0A914X478"/>
<reference evidence="2" key="1">
    <citation type="submission" date="2022-11" db="UniProtKB">
        <authorList>
            <consortium name="WormBaseParasite"/>
        </authorList>
    </citation>
    <scope>IDENTIFICATION</scope>
</reference>
<sequence>MGEEGELKMEPNKLEFIARNRSFPHIIHLFGLCWRMDYKPESMLVRVLPDASGGGINFNDVEPLPSIFFVLQRTFVKRVIFEDAWPYLMLADVQKKLAENQFVSFVEDLVLVHNTNYPVFFMHAMRLHAAKIQKMEGRAVEGDAQLPSPTHLLSIFPFLKSLHVRERVETHMILKQIPSESLAKNFLAKSLGAIGAMLLEVYGSSAVPVSIEFICWDSFQQMQCDYLRDSLKTRLPTCPVDERIVSHTGKEIELTIAQGRTSVCFLIRIPPLA</sequence>
<name>A0A914X478_9BILA</name>
<dbReference type="Proteomes" id="UP000887566">
    <property type="component" value="Unplaced"/>
</dbReference>
<protein>
    <submittedName>
        <fullName evidence="2">Uncharacterized protein</fullName>
    </submittedName>
</protein>